<accession>A0A8H7S4F2</accession>
<feature type="domain" description="Tyrosine specific protein phosphatases" evidence="1">
    <location>
        <begin position="401"/>
        <end position="437"/>
    </location>
</feature>
<gene>
    <name evidence="2" type="ORF">INT45_004541</name>
</gene>
<comment type="caution">
    <text evidence="2">The sequence shown here is derived from an EMBL/GenBank/DDBJ whole genome shotgun (WGS) entry which is preliminary data.</text>
</comment>
<keyword evidence="3" id="KW-1185">Reference proteome</keyword>
<dbReference type="OrthoDB" id="9988524at2759"/>
<dbReference type="Gene3D" id="3.90.190.10">
    <property type="entry name" value="Protein tyrosine phosphatase superfamily"/>
    <property type="match status" value="1"/>
</dbReference>
<dbReference type="EMBL" id="JAEPRB010000106">
    <property type="protein sequence ID" value="KAG2221547.1"/>
    <property type="molecule type" value="Genomic_DNA"/>
</dbReference>
<dbReference type="PROSITE" id="PS50056">
    <property type="entry name" value="TYR_PHOSPHATASE_2"/>
    <property type="match status" value="1"/>
</dbReference>
<dbReference type="SUPFAM" id="SSF52799">
    <property type="entry name" value="(Phosphotyrosine protein) phosphatases II"/>
    <property type="match status" value="1"/>
</dbReference>
<dbReference type="Proteomes" id="UP000646827">
    <property type="component" value="Unassembled WGS sequence"/>
</dbReference>
<proteinExistence type="predicted"/>
<dbReference type="InterPro" id="IPR016130">
    <property type="entry name" value="Tyr_Pase_AS"/>
</dbReference>
<evidence type="ECO:0000259" key="1">
    <source>
        <dbReference type="PROSITE" id="PS50056"/>
    </source>
</evidence>
<dbReference type="PROSITE" id="PS00383">
    <property type="entry name" value="TYR_PHOSPHATASE_1"/>
    <property type="match status" value="1"/>
</dbReference>
<dbReference type="AlphaFoldDB" id="A0A8H7S4F2"/>
<dbReference type="InterPro" id="IPR026893">
    <property type="entry name" value="Tyr/Ser_Pase_IphP-type"/>
</dbReference>
<dbReference type="PANTHER" id="PTHR42886">
    <property type="entry name" value="RE40534P-RELATED"/>
    <property type="match status" value="1"/>
</dbReference>
<dbReference type="Gene3D" id="3.40.50.1820">
    <property type="entry name" value="alpha/beta hydrolase"/>
    <property type="match status" value="1"/>
</dbReference>
<dbReference type="InterPro" id="IPR029058">
    <property type="entry name" value="AB_hydrolase_fold"/>
</dbReference>
<dbReference type="InterPro" id="IPR029021">
    <property type="entry name" value="Prot-tyrosine_phosphatase-like"/>
</dbReference>
<name>A0A8H7S4F2_9FUNG</name>
<protein>
    <recommendedName>
        <fullName evidence="1">Tyrosine specific protein phosphatases domain-containing protein</fullName>
    </recommendedName>
</protein>
<dbReference type="SUPFAM" id="SSF53474">
    <property type="entry name" value="alpha/beta-Hydrolases"/>
    <property type="match status" value="1"/>
</dbReference>
<reference evidence="2 3" key="1">
    <citation type="submission" date="2020-12" db="EMBL/GenBank/DDBJ databases">
        <title>Metabolic potential, ecology and presence of endohyphal bacteria is reflected in genomic diversity of Mucoromycotina.</title>
        <authorList>
            <person name="Muszewska A."/>
            <person name="Okrasinska A."/>
            <person name="Steczkiewicz K."/>
            <person name="Drgas O."/>
            <person name="Orlowska M."/>
            <person name="Perlinska-Lenart U."/>
            <person name="Aleksandrzak-Piekarczyk T."/>
            <person name="Szatraj K."/>
            <person name="Zielenkiewicz U."/>
            <person name="Pilsyk S."/>
            <person name="Malc E."/>
            <person name="Mieczkowski P."/>
            <person name="Kruszewska J.S."/>
            <person name="Biernat P."/>
            <person name="Pawlowska J."/>
        </authorList>
    </citation>
    <scope>NUCLEOTIDE SEQUENCE [LARGE SCALE GENOMIC DNA]</scope>
    <source>
        <strain evidence="2 3">CBS 142.35</strain>
    </source>
</reference>
<dbReference type="PANTHER" id="PTHR42886:SF53">
    <property type="entry name" value="ALPHA_BETA-HYDROLASES SUPERFAMILY PROTEIN"/>
    <property type="match status" value="1"/>
</dbReference>
<evidence type="ECO:0000313" key="2">
    <source>
        <dbReference type="EMBL" id="KAG2221547.1"/>
    </source>
</evidence>
<dbReference type="GO" id="GO:0004721">
    <property type="term" value="F:phosphoprotein phosphatase activity"/>
    <property type="evidence" value="ECO:0007669"/>
    <property type="project" value="InterPro"/>
</dbReference>
<organism evidence="2 3">
    <name type="scientific">Circinella minor</name>
    <dbReference type="NCBI Taxonomy" id="1195481"/>
    <lineage>
        <taxon>Eukaryota</taxon>
        <taxon>Fungi</taxon>
        <taxon>Fungi incertae sedis</taxon>
        <taxon>Mucoromycota</taxon>
        <taxon>Mucoromycotina</taxon>
        <taxon>Mucoromycetes</taxon>
        <taxon>Mucorales</taxon>
        <taxon>Lichtheimiaceae</taxon>
        <taxon>Circinella</taxon>
    </lineage>
</organism>
<dbReference type="Pfam" id="PF13350">
    <property type="entry name" value="Y_phosphatase3"/>
    <property type="match status" value="1"/>
</dbReference>
<sequence length="542" mass="62023">MTSISIQNDRGETIVGILEKRDEMDPNRERPRLVLIGHGVLGHKNYLYQKLLSQKLPYTNFRFDFRGNGDSTGQAGYANIAEDTEDYDTVAKYFEQQGYEIFAIVGHSRGSTAGFKYATVCEKPLPHFVNVSGRYKMNDNQIYKNRPEIGEALDRQGYFDWKVRRRDSFITIKVTRKDVEKFITWDNSHVKRMPKTTCVLTCHGTNDEIVPVYNAAMFSNLIANHTLKLIPGANHNYIGQYEEIVDAILEYFAEHEKNAFEKARAMGQSVSLCIPRWIDVQGVKNFRDIGGWPVRDGSGYIRERFVFRCGHLVNVTQKGKDVLKQLNVVAAFDFRSDPELERQGVMPEIPGLTRYPSAVFSKDDYSPAALATRWQGYFEGATGFPKVYTIIMEKGGPQFRKIFLHMIENHSRESTQSLIIHCTAGKDRTGVFIMLLLSLCGVDDEIIAQEYAMSNLGYWEAESELQAKADMLGVTLKDMRMVMSAPYMAMRETIRCLKEKYGSAEGYIQNICGLSKEQIERLRDLMIVPIPFEERQLFRPKI</sequence>
<dbReference type="InterPro" id="IPR000387">
    <property type="entry name" value="Tyr_Pase_dom"/>
</dbReference>
<evidence type="ECO:0000313" key="3">
    <source>
        <dbReference type="Proteomes" id="UP000646827"/>
    </source>
</evidence>